<dbReference type="InterPro" id="IPR008030">
    <property type="entry name" value="NmrA-like"/>
</dbReference>
<dbReference type="Pfam" id="PF05368">
    <property type="entry name" value="NmrA"/>
    <property type="match status" value="1"/>
</dbReference>
<dbReference type="Gene3D" id="3.40.50.720">
    <property type="entry name" value="NAD(P)-binding Rossmann-like Domain"/>
    <property type="match status" value="1"/>
</dbReference>
<evidence type="ECO:0000313" key="3">
    <source>
        <dbReference type="Proteomes" id="UP000198598"/>
    </source>
</evidence>
<dbReference type="OrthoDB" id="2149806at2"/>
<dbReference type="PANTHER" id="PTHR43162:SF1">
    <property type="entry name" value="PRESTALK A DIFFERENTIATION PROTEIN A"/>
    <property type="match status" value="1"/>
</dbReference>
<organism evidence="2 3">
    <name type="scientific">Spirosoma endophyticum</name>
    <dbReference type="NCBI Taxonomy" id="662367"/>
    <lineage>
        <taxon>Bacteria</taxon>
        <taxon>Pseudomonadati</taxon>
        <taxon>Bacteroidota</taxon>
        <taxon>Cytophagia</taxon>
        <taxon>Cytophagales</taxon>
        <taxon>Cytophagaceae</taxon>
        <taxon>Spirosoma</taxon>
    </lineage>
</organism>
<evidence type="ECO:0000313" key="2">
    <source>
        <dbReference type="EMBL" id="SFD48283.1"/>
    </source>
</evidence>
<keyword evidence="3" id="KW-1185">Reference proteome</keyword>
<dbReference type="EMBL" id="FOLQ01000005">
    <property type="protein sequence ID" value="SFD48283.1"/>
    <property type="molecule type" value="Genomic_DNA"/>
</dbReference>
<protein>
    <submittedName>
        <fullName evidence="2">Uncharacterized conserved protein YbjT, contains NAD(P)-binding and DUF2867 domains</fullName>
    </submittedName>
</protein>
<gene>
    <name evidence="2" type="ORF">SAMN05216167_105183</name>
</gene>
<dbReference type="InterPro" id="IPR051604">
    <property type="entry name" value="Ergot_Alk_Oxidoreductase"/>
</dbReference>
<dbReference type="PANTHER" id="PTHR43162">
    <property type="match status" value="1"/>
</dbReference>
<sequence length="296" mass="31769">MKIVVTGSLGHIGKPLTQELVRKGHSVTVVSSNPERQKDIEALGATAAIGSVEDVDFLTATFTGADVVHAMIPPNNAVPNPMVRHEKLGDSLVQAIGQSGVKRVVYVSSYGAHLDKGTGLIVGHHHVENALNALPGVEAITHLRATYIYYNLYAFVGMIKSMGFMAANYGDDDLTVLVSPKDIAVAAADEIENQTNGKHVRYVASDERTCNEIAQALGNAIGKPDLKWVTISNEQMQSGMEANGISTLVATQLVEMFGASHSGLLHEDYDQHKPETMGSVKLEEFAKEFATVFNAN</sequence>
<dbReference type="Proteomes" id="UP000198598">
    <property type="component" value="Unassembled WGS sequence"/>
</dbReference>
<dbReference type="Gene3D" id="3.90.25.10">
    <property type="entry name" value="UDP-galactose 4-epimerase, domain 1"/>
    <property type="match status" value="1"/>
</dbReference>
<dbReference type="RefSeq" id="WP_093827599.1">
    <property type="nucleotide sequence ID" value="NZ_FOLQ01000005.1"/>
</dbReference>
<evidence type="ECO:0000259" key="1">
    <source>
        <dbReference type="Pfam" id="PF05368"/>
    </source>
</evidence>
<feature type="domain" description="NmrA-like" evidence="1">
    <location>
        <begin position="2"/>
        <end position="258"/>
    </location>
</feature>
<proteinExistence type="predicted"/>
<accession>A0A1I1SWK1</accession>
<reference evidence="2 3" key="1">
    <citation type="submission" date="2016-10" db="EMBL/GenBank/DDBJ databases">
        <authorList>
            <person name="de Groot N.N."/>
        </authorList>
    </citation>
    <scope>NUCLEOTIDE SEQUENCE [LARGE SCALE GENOMIC DNA]</scope>
    <source>
        <strain evidence="2 3">DSM 26130</strain>
    </source>
</reference>
<dbReference type="SUPFAM" id="SSF51735">
    <property type="entry name" value="NAD(P)-binding Rossmann-fold domains"/>
    <property type="match status" value="1"/>
</dbReference>
<dbReference type="STRING" id="662367.SAMN05216167_105183"/>
<name>A0A1I1SWK1_9BACT</name>
<dbReference type="AlphaFoldDB" id="A0A1I1SWK1"/>
<dbReference type="InterPro" id="IPR036291">
    <property type="entry name" value="NAD(P)-bd_dom_sf"/>
</dbReference>